<dbReference type="KEGG" id="samy:DB32_007179"/>
<sequence>MQGDLQGVSFARGLVQMHECVGVGSIERIAMQEVESWRESHGANRVVLGTTGVSFPCPGDSLGTLLPAVDRAAGYPQNGHGSSKPAPPFFVRSSGLRCLEGHT</sequence>
<organism evidence="1 2">
    <name type="scientific">Sandaracinus amylolyticus</name>
    <dbReference type="NCBI Taxonomy" id="927083"/>
    <lineage>
        <taxon>Bacteria</taxon>
        <taxon>Pseudomonadati</taxon>
        <taxon>Myxococcota</taxon>
        <taxon>Polyangia</taxon>
        <taxon>Polyangiales</taxon>
        <taxon>Sandaracinaceae</taxon>
        <taxon>Sandaracinus</taxon>
    </lineage>
</organism>
<accession>A0A0F6W8E2</accession>
<reference evidence="1 2" key="1">
    <citation type="submission" date="2015-03" db="EMBL/GenBank/DDBJ databases">
        <title>Genome assembly of Sandaracinus amylolyticus DSM 53668.</title>
        <authorList>
            <person name="Sharma G."/>
            <person name="Subramanian S."/>
        </authorList>
    </citation>
    <scope>NUCLEOTIDE SEQUENCE [LARGE SCALE GENOMIC DNA]</scope>
    <source>
        <strain evidence="1 2">DSM 53668</strain>
    </source>
</reference>
<proteinExistence type="predicted"/>
<gene>
    <name evidence="1" type="ORF">DB32_007179</name>
</gene>
<name>A0A0F6W8E2_9BACT</name>
<dbReference type="Proteomes" id="UP000034883">
    <property type="component" value="Chromosome"/>
</dbReference>
<dbReference type="EMBL" id="CP011125">
    <property type="protein sequence ID" value="AKF10030.1"/>
    <property type="molecule type" value="Genomic_DNA"/>
</dbReference>
<evidence type="ECO:0000313" key="1">
    <source>
        <dbReference type="EMBL" id="AKF10030.1"/>
    </source>
</evidence>
<protein>
    <submittedName>
        <fullName evidence="1">Uncharacterized protein</fullName>
    </submittedName>
</protein>
<keyword evidence="2" id="KW-1185">Reference proteome</keyword>
<evidence type="ECO:0000313" key="2">
    <source>
        <dbReference type="Proteomes" id="UP000034883"/>
    </source>
</evidence>
<dbReference type="STRING" id="927083.DB32_007179"/>
<dbReference type="AlphaFoldDB" id="A0A0F6W8E2"/>